<protein>
    <recommendedName>
        <fullName evidence="3">Amidohydrolase family protein</fullName>
    </recommendedName>
</protein>
<evidence type="ECO:0000313" key="1">
    <source>
        <dbReference type="EMBL" id="MFC3689856.1"/>
    </source>
</evidence>
<dbReference type="InterPro" id="IPR050138">
    <property type="entry name" value="DHOase/Allantoinase_Hydrolase"/>
</dbReference>
<dbReference type="InterPro" id="IPR032466">
    <property type="entry name" value="Metal_Hydrolase"/>
</dbReference>
<proteinExistence type="predicted"/>
<evidence type="ECO:0000313" key="2">
    <source>
        <dbReference type="Proteomes" id="UP001595685"/>
    </source>
</evidence>
<name>A0ABV7WLG2_9MICO</name>
<accession>A0ABV7WLG2</accession>
<evidence type="ECO:0008006" key="3">
    <source>
        <dbReference type="Google" id="ProtNLM"/>
    </source>
</evidence>
<dbReference type="Proteomes" id="UP001595685">
    <property type="component" value="Unassembled WGS sequence"/>
</dbReference>
<organism evidence="1 2">
    <name type="scientific">Aquipuribacter hungaricus</name>
    <dbReference type="NCBI Taxonomy" id="545624"/>
    <lineage>
        <taxon>Bacteria</taxon>
        <taxon>Bacillati</taxon>
        <taxon>Actinomycetota</taxon>
        <taxon>Actinomycetes</taxon>
        <taxon>Micrococcales</taxon>
        <taxon>Intrasporangiaceae</taxon>
        <taxon>Aquipuribacter</taxon>
    </lineage>
</organism>
<dbReference type="PANTHER" id="PTHR43668">
    <property type="entry name" value="ALLANTOINASE"/>
    <property type="match status" value="1"/>
</dbReference>
<dbReference type="PANTHER" id="PTHR43668:SF2">
    <property type="entry name" value="ALLANTOINASE"/>
    <property type="match status" value="1"/>
</dbReference>
<reference evidence="2" key="1">
    <citation type="journal article" date="2019" name="Int. J. Syst. Evol. Microbiol.">
        <title>The Global Catalogue of Microorganisms (GCM) 10K type strain sequencing project: providing services to taxonomists for standard genome sequencing and annotation.</title>
        <authorList>
            <consortium name="The Broad Institute Genomics Platform"/>
            <consortium name="The Broad Institute Genome Sequencing Center for Infectious Disease"/>
            <person name="Wu L."/>
            <person name="Ma J."/>
        </authorList>
    </citation>
    <scope>NUCLEOTIDE SEQUENCE [LARGE SCALE GENOMIC DNA]</scope>
    <source>
        <strain evidence="2">NCAIM B.02333</strain>
    </source>
</reference>
<dbReference type="RefSeq" id="WP_340291108.1">
    <property type="nucleotide sequence ID" value="NZ_JBBEOI010000030.1"/>
</dbReference>
<comment type="caution">
    <text evidence="1">The sequence shown here is derived from an EMBL/GenBank/DDBJ whole genome shotgun (WGS) entry which is preliminary data.</text>
</comment>
<dbReference type="SUPFAM" id="SSF51556">
    <property type="entry name" value="Metallo-dependent hydrolases"/>
    <property type="match status" value="1"/>
</dbReference>
<sequence length="307" mass="30976">MTDGWGDAADELVDDPYDGRPLDLLVHAPRAVVHGDEGRPVEDAVVVGVRDGRVVLLEGADATDLPAAAARADLAADEVLLPAPVADAGEDGDVLDGGTPVPGPDGAGLDELERVLLGAHATGARVHLRHLSHGPAVPLLAQARAAGVRVTAEACVHHLAHDLLVGPLVGPRAGVCGGCPSTPDPADVEALWDALADGAVDMVAAPRPATEDGSPAGPGDDGTAEGTWAAVLLPLLWTAARARGHDLTDVVAWTATGPADVRGHHREGRIAVGAPARLVVVGPDDGPAGLPAWAGGRSVRGAVRRVL</sequence>
<dbReference type="Gene3D" id="3.20.20.140">
    <property type="entry name" value="Metal-dependent hydrolases"/>
    <property type="match status" value="1"/>
</dbReference>
<dbReference type="EMBL" id="JBHRWW010000013">
    <property type="protein sequence ID" value="MFC3689856.1"/>
    <property type="molecule type" value="Genomic_DNA"/>
</dbReference>
<gene>
    <name evidence="1" type="ORF">ACFOLH_16015</name>
</gene>
<keyword evidence="2" id="KW-1185">Reference proteome</keyword>